<dbReference type="SUPFAM" id="SSF53067">
    <property type="entry name" value="Actin-like ATPase domain"/>
    <property type="match status" value="1"/>
</dbReference>
<dbReference type="InterPro" id="IPR043129">
    <property type="entry name" value="ATPase_NBD"/>
</dbReference>
<gene>
    <name evidence="2" type="ORF">ABS361_01845</name>
</gene>
<organism evidence="2">
    <name type="scientific">Methyloraptor flagellatus</name>
    <dbReference type="NCBI Taxonomy" id="3162530"/>
    <lineage>
        <taxon>Bacteria</taxon>
        <taxon>Pseudomonadati</taxon>
        <taxon>Pseudomonadota</taxon>
        <taxon>Alphaproteobacteria</taxon>
        <taxon>Hyphomicrobiales</taxon>
        <taxon>Ancalomicrobiaceae</taxon>
        <taxon>Methyloraptor</taxon>
    </lineage>
</organism>
<evidence type="ECO:0000313" key="2">
    <source>
        <dbReference type="EMBL" id="XBY45063.1"/>
    </source>
</evidence>
<feature type="domain" description="Hydantoinase A/oxoprolinase" evidence="1">
    <location>
        <begin position="62"/>
        <end position="273"/>
    </location>
</feature>
<dbReference type="Gene3D" id="3.30.420.40">
    <property type="match status" value="1"/>
</dbReference>
<dbReference type="GO" id="GO:0016787">
    <property type="term" value="F:hydrolase activity"/>
    <property type="evidence" value="ECO:0007669"/>
    <property type="project" value="InterPro"/>
</dbReference>
<dbReference type="Gene3D" id="3.30.420.190">
    <property type="entry name" value="conserved archaeal protein q6m145"/>
    <property type="match status" value="1"/>
</dbReference>
<dbReference type="EMBL" id="CP158568">
    <property type="protein sequence ID" value="XBY45063.1"/>
    <property type="molecule type" value="Genomic_DNA"/>
</dbReference>
<dbReference type="InterPro" id="IPR002821">
    <property type="entry name" value="Hydantoinase_A"/>
</dbReference>
<dbReference type="AlphaFoldDB" id="A0AAU7XDK4"/>
<dbReference type="InterPro" id="IPR002756">
    <property type="entry name" value="MfnF"/>
</dbReference>
<dbReference type="NCBIfam" id="TIGR03123">
    <property type="entry name" value="one_C_unchar_1"/>
    <property type="match status" value="1"/>
</dbReference>
<evidence type="ECO:0000259" key="1">
    <source>
        <dbReference type="Pfam" id="PF01968"/>
    </source>
</evidence>
<sequence length="354" mass="36126">MTTTIGWDIGGVHLKAARVERGGDGVARVTAVVQEPCALWTGLDALHAAFDRALASLGDADAHAATMTGELVDYFASRAEGVATLATIAAARLTIEGRAPLIYAGRAGFVAVPEAGAHALDVASANWHATAALAGRAAGAALLVDIGSTTTDIVPVDAGGSRATGYTDAERLATGELVYTGAVRTMLMALANHVPFRGRRVGTMAEYFAVIADVHRVRGVLPDGADQHGTADGRGKSVAESRLRLSRMIGVDVAEASEAEWLALAEHYAGRQLDLIEDGARQVLSAVPLGPSAPVVGCGVGRFIAQDLAGRLRRPYRDLADLIPAVSAEVAAQAANCAPAAAVGLAAALISSGG</sequence>
<dbReference type="Pfam" id="PF01968">
    <property type="entry name" value="Hydantoinase_A"/>
    <property type="match status" value="1"/>
</dbReference>
<name>A0AAU7XDK4_9HYPH</name>
<dbReference type="RefSeq" id="WP_407050156.1">
    <property type="nucleotide sequence ID" value="NZ_CP158568.1"/>
</dbReference>
<dbReference type="KEGG" id="mflg:ABS361_01845"/>
<accession>A0AAU7XDK4</accession>
<protein>
    <submittedName>
        <fullName evidence="2">Hydantoinase/oxoprolinase family protein</fullName>
    </submittedName>
</protein>
<proteinExistence type="predicted"/>
<reference evidence="2" key="1">
    <citation type="submission" date="2024-06" db="EMBL/GenBank/DDBJ databases">
        <title>Methylostella associata gen. nov., sp. nov., a novel Ancalomicrobiaceae-affiliated facultatively methylotrophic bacteria that feed on methanotrophs of the genus Methylococcus.</title>
        <authorList>
            <person name="Saltykova V."/>
            <person name="Danilova O.V."/>
            <person name="Oshkin I.Y."/>
            <person name="Belova S.E."/>
            <person name="Pimenov N.V."/>
            <person name="Dedysh S.N."/>
        </authorList>
    </citation>
    <scope>NUCLEOTIDE SEQUENCE</scope>
    <source>
        <strain evidence="2">S20</strain>
    </source>
</reference>